<feature type="compositionally biased region" description="Low complexity" evidence="1">
    <location>
        <begin position="52"/>
        <end position="73"/>
    </location>
</feature>
<dbReference type="EMBL" id="CAKXYY010000014">
    <property type="protein sequence ID" value="CAH2354100.1"/>
    <property type="molecule type" value="Genomic_DNA"/>
</dbReference>
<gene>
    <name evidence="3" type="ORF">CLIB1423_14S02036</name>
</gene>
<evidence type="ECO:0000313" key="3">
    <source>
        <dbReference type="EMBL" id="CAH2354100.1"/>
    </source>
</evidence>
<sequence>MSFVTITTTSQPHVGGHHHKHKREHAIITKTIEGYLVGRGDSTTETEDSLPTYSSNSSTTMSSYSTSSSSSSVSSSYYYSISEIPNTQTNAAKNSAQYDPYLYRTDLPNNILFVIIGSIIGLILLVIIAIRSVKKVSAMQRAKNDSEKYEFSQNSMYLHSGLGSSCSSMLDLSSEKMSLHSASSYYMLSKNAAVSSQSSSDGSSDSGGAGRGYRNAIKNNGSSTTINNLNTSKNADNKSRRGSMFISPVLEAMNQSRNNNFEYKLPMYHRGAMTDSEVGSGYGGEYSGMSSAGSIVEGRLLDSFINSGESLPSGQVGSVGTESETTPKRRPPSLLLDDILDALPDYRDDIEKL</sequence>
<feature type="transmembrane region" description="Helical" evidence="2">
    <location>
        <begin position="111"/>
        <end position="133"/>
    </location>
</feature>
<proteinExistence type="predicted"/>
<feature type="compositionally biased region" description="Low complexity" evidence="1">
    <location>
        <begin position="195"/>
        <end position="204"/>
    </location>
</feature>
<organism evidence="3 4">
    <name type="scientific">[Candida] railenensis</name>
    <dbReference type="NCBI Taxonomy" id="45579"/>
    <lineage>
        <taxon>Eukaryota</taxon>
        <taxon>Fungi</taxon>
        <taxon>Dikarya</taxon>
        <taxon>Ascomycota</taxon>
        <taxon>Saccharomycotina</taxon>
        <taxon>Pichiomycetes</taxon>
        <taxon>Debaryomycetaceae</taxon>
        <taxon>Kurtzmaniella</taxon>
    </lineage>
</organism>
<accession>A0A9P0QRC3</accession>
<comment type="caution">
    <text evidence="3">The sequence shown here is derived from an EMBL/GenBank/DDBJ whole genome shotgun (WGS) entry which is preliminary data.</text>
</comment>
<dbReference type="Proteomes" id="UP000837801">
    <property type="component" value="Unassembled WGS sequence"/>
</dbReference>
<feature type="compositionally biased region" description="Polar residues" evidence="1">
    <location>
        <begin position="1"/>
        <end position="12"/>
    </location>
</feature>
<feature type="compositionally biased region" description="Polar residues" evidence="1">
    <location>
        <begin position="310"/>
        <end position="324"/>
    </location>
</feature>
<keyword evidence="2" id="KW-0472">Membrane</keyword>
<feature type="region of interest" description="Disordered" evidence="1">
    <location>
        <begin position="310"/>
        <end position="336"/>
    </location>
</feature>
<dbReference type="PANTHER" id="PTHR36089:SF1">
    <property type="entry name" value="CHITIN SYNTHASE 3 COMPLEX PROTEIN CSI2-RELATED"/>
    <property type="match status" value="1"/>
</dbReference>
<feature type="region of interest" description="Disordered" evidence="1">
    <location>
        <begin position="1"/>
        <end position="23"/>
    </location>
</feature>
<dbReference type="GO" id="GO:0000324">
    <property type="term" value="C:fungal-type vacuole"/>
    <property type="evidence" value="ECO:0007669"/>
    <property type="project" value="TreeGrafter"/>
</dbReference>
<dbReference type="InterPro" id="IPR051009">
    <property type="entry name" value="PRM"/>
</dbReference>
<keyword evidence="2" id="KW-1133">Transmembrane helix</keyword>
<evidence type="ECO:0000256" key="1">
    <source>
        <dbReference type="SAM" id="MobiDB-lite"/>
    </source>
</evidence>
<dbReference type="GO" id="GO:0005935">
    <property type="term" value="C:cellular bud neck"/>
    <property type="evidence" value="ECO:0007669"/>
    <property type="project" value="TreeGrafter"/>
</dbReference>
<feature type="compositionally biased region" description="Polar residues" evidence="1">
    <location>
        <begin position="217"/>
        <end position="234"/>
    </location>
</feature>
<evidence type="ECO:0000256" key="2">
    <source>
        <dbReference type="SAM" id="Phobius"/>
    </source>
</evidence>
<feature type="region of interest" description="Disordered" evidence="1">
    <location>
        <begin position="39"/>
        <end position="73"/>
    </location>
</feature>
<name>A0A9P0QRC3_9ASCO</name>
<feature type="region of interest" description="Disordered" evidence="1">
    <location>
        <begin position="195"/>
        <end position="240"/>
    </location>
</feature>
<evidence type="ECO:0000313" key="4">
    <source>
        <dbReference type="Proteomes" id="UP000837801"/>
    </source>
</evidence>
<dbReference type="PANTHER" id="PTHR36089">
    <property type="entry name" value="CHITIN SYNTHASE 3 COMPLEX PROTEIN CSI2-RELATED"/>
    <property type="match status" value="1"/>
</dbReference>
<protein>
    <submittedName>
        <fullName evidence="3">Uncharacterized protein</fullName>
    </submittedName>
</protein>
<keyword evidence="4" id="KW-1185">Reference proteome</keyword>
<dbReference type="AlphaFoldDB" id="A0A9P0QRC3"/>
<reference evidence="3" key="1">
    <citation type="submission" date="2022-03" db="EMBL/GenBank/DDBJ databases">
        <authorList>
            <person name="Legras J.-L."/>
            <person name="Devillers H."/>
            <person name="Grondin C."/>
        </authorList>
    </citation>
    <scope>NUCLEOTIDE SEQUENCE</scope>
    <source>
        <strain evidence="3">CLIB 1423</strain>
    </source>
</reference>
<keyword evidence="2" id="KW-0812">Transmembrane</keyword>